<accession>A0AAX4H628</accession>
<organism evidence="1 2">
    <name type="scientific">Australozyma saopauloensis</name>
    <dbReference type="NCBI Taxonomy" id="291208"/>
    <lineage>
        <taxon>Eukaryota</taxon>
        <taxon>Fungi</taxon>
        <taxon>Dikarya</taxon>
        <taxon>Ascomycota</taxon>
        <taxon>Saccharomycotina</taxon>
        <taxon>Pichiomycetes</taxon>
        <taxon>Metschnikowiaceae</taxon>
        <taxon>Australozyma</taxon>
    </lineage>
</organism>
<dbReference type="KEGG" id="asau:88171986"/>
<dbReference type="RefSeq" id="XP_062876062.1">
    <property type="nucleotide sequence ID" value="XM_063019992.1"/>
</dbReference>
<dbReference type="GeneID" id="88171986"/>
<dbReference type="Proteomes" id="UP001338582">
    <property type="component" value="Chromosome 1"/>
</dbReference>
<sequence>MASVSSALSLNGSAFGISFRLSLASIHSIHSIIDGYAYSEDLGFEGFDAASLMSDSKMRVNKKRSLGMINESPPCIVGSNYGSSRSLDPKKYRESNILEVDAAQNSAVAIEGPSNVLESEVPVTVSGADQNQWSNNLNTRTAGRIRVTKDHWRKENRLALLNVSPQLLPINQSQEHLTSSASLNTEPLVSSEIEIFDPKAGIVEALLYTGVLNIEPETSGIDDQRLDPIAVAAAATEAALRMVRMAELDRQRILHFLKSPPRDEYTIIDEDIPPYRAQLHRYLDLISYDERFAPVLRVNRYLVQDDTSLEAAIKKFSKFNLLPKGTNLWAISHVDDNYYEHMIPELIPQESYYQNEVNV</sequence>
<evidence type="ECO:0000313" key="1">
    <source>
        <dbReference type="EMBL" id="WPK23676.1"/>
    </source>
</evidence>
<protein>
    <recommendedName>
        <fullName evidence="3">BTB domain-containing protein</fullName>
    </recommendedName>
</protein>
<reference evidence="1 2" key="1">
    <citation type="submission" date="2023-10" db="EMBL/GenBank/DDBJ databases">
        <title>Draft Genome Sequence of Candida saopaulonensis from a very Premature Infant with Sepsis.</title>
        <authorList>
            <person name="Ning Y."/>
            <person name="Dai R."/>
            <person name="Xiao M."/>
            <person name="Xu Y."/>
            <person name="Yan Q."/>
            <person name="Zhang L."/>
        </authorList>
    </citation>
    <scope>NUCLEOTIDE SEQUENCE [LARGE SCALE GENOMIC DNA]</scope>
    <source>
        <strain evidence="1 2">19XY460</strain>
    </source>
</reference>
<gene>
    <name evidence="1" type="ORF">PUMCH_000918</name>
</gene>
<name>A0AAX4H628_9ASCO</name>
<keyword evidence="2" id="KW-1185">Reference proteome</keyword>
<proteinExistence type="predicted"/>
<dbReference type="EMBL" id="CP138894">
    <property type="protein sequence ID" value="WPK23676.1"/>
    <property type="molecule type" value="Genomic_DNA"/>
</dbReference>
<evidence type="ECO:0008006" key="3">
    <source>
        <dbReference type="Google" id="ProtNLM"/>
    </source>
</evidence>
<dbReference type="AlphaFoldDB" id="A0AAX4H628"/>
<evidence type="ECO:0000313" key="2">
    <source>
        <dbReference type="Proteomes" id="UP001338582"/>
    </source>
</evidence>